<reference evidence="6 7" key="1">
    <citation type="journal article" date="2019" name="Int. J. Syst. Evol. Microbiol.">
        <title>The Global Catalogue of Microorganisms (GCM) 10K type strain sequencing project: providing services to taxonomists for standard genome sequencing and annotation.</title>
        <authorList>
            <consortium name="The Broad Institute Genomics Platform"/>
            <consortium name="The Broad Institute Genome Sequencing Center for Infectious Disease"/>
            <person name="Wu L."/>
            <person name="Ma J."/>
        </authorList>
    </citation>
    <scope>NUCLEOTIDE SEQUENCE [LARGE SCALE GENOMIC DNA]</scope>
    <source>
        <strain evidence="6 7">JCM 12389</strain>
    </source>
</reference>
<evidence type="ECO:0000256" key="4">
    <source>
        <dbReference type="PROSITE-ProRule" id="PRU00335"/>
    </source>
</evidence>
<dbReference type="SUPFAM" id="SSF46689">
    <property type="entry name" value="Homeodomain-like"/>
    <property type="match status" value="1"/>
</dbReference>
<protein>
    <submittedName>
        <fullName evidence="6">TetR/AcrR family transcriptional regulator</fullName>
    </submittedName>
</protein>
<evidence type="ECO:0000256" key="2">
    <source>
        <dbReference type="ARBA" id="ARBA00023125"/>
    </source>
</evidence>
<keyword evidence="3" id="KW-0804">Transcription</keyword>
<dbReference type="PANTHER" id="PTHR47506">
    <property type="entry name" value="TRANSCRIPTIONAL REGULATORY PROTEIN"/>
    <property type="match status" value="1"/>
</dbReference>
<dbReference type="InterPro" id="IPR009057">
    <property type="entry name" value="Homeodomain-like_sf"/>
</dbReference>
<proteinExistence type="predicted"/>
<evidence type="ECO:0000259" key="5">
    <source>
        <dbReference type="PROSITE" id="PS50977"/>
    </source>
</evidence>
<dbReference type="Gene3D" id="1.10.357.10">
    <property type="entry name" value="Tetracycline Repressor, domain 2"/>
    <property type="match status" value="1"/>
</dbReference>
<evidence type="ECO:0000313" key="6">
    <source>
        <dbReference type="EMBL" id="GAA0492842.1"/>
    </source>
</evidence>
<name>A0ABN1B952_9BACI</name>
<feature type="domain" description="HTH tetR-type" evidence="5">
    <location>
        <begin position="1"/>
        <end position="60"/>
    </location>
</feature>
<dbReference type="RefSeq" id="WP_343840095.1">
    <property type="nucleotide sequence ID" value="NZ_BAAADO010000003.1"/>
</dbReference>
<gene>
    <name evidence="6" type="ORF">GCM10008986_19060</name>
</gene>
<evidence type="ECO:0000256" key="1">
    <source>
        <dbReference type="ARBA" id="ARBA00023015"/>
    </source>
</evidence>
<dbReference type="Proteomes" id="UP001500880">
    <property type="component" value="Unassembled WGS sequence"/>
</dbReference>
<sequence>MSSEKIRNVALSHFARHGYEGASLSEIAKETGIKKSTIYSHYKGKDDLFLTVVRYVFRLERRNILSYFQSSGQKSIKEKLLGFFDYIEDRFYQSDTAKLLLRMCFFPPWHFRGEVSKIVNAFIARMQRLLVKLMKHHHKNGELTGVDSYQAALAYITLVDGVVIELLFTGKNEFFERVNVSFPIYWRGLASSDKE</sequence>
<dbReference type="Pfam" id="PF00440">
    <property type="entry name" value="TetR_N"/>
    <property type="match status" value="1"/>
</dbReference>
<keyword evidence="7" id="KW-1185">Reference proteome</keyword>
<organism evidence="6 7">
    <name type="scientific">Salinibacillus aidingensis</name>
    <dbReference type="NCBI Taxonomy" id="237684"/>
    <lineage>
        <taxon>Bacteria</taxon>
        <taxon>Bacillati</taxon>
        <taxon>Bacillota</taxon>
        <taxon>Bacilli</taxon>
        <taxon>Bacillales</taxon>
        <taxon>Bacillaceae</taxon>
        <taxon>Salinibacillus</taxon>
    </lineage>
</organism>
<evidence type="ECO:0000313" key="7">
    <source>
        <dbReference type="Proteomes" id="UP001500880"/>
    </source>
</evidence>
<dbReference type="PROSITE" id="PS50977">
    <property type="entry name" value="HTH_TETR_2"/>
    <property type="match status" value="1"/>
</dbReference>
<keyword evidence="1" id="KW-0805">Transcription regulation</keyword>
<keyword evidence="2 4" id="KW-0238">DNA-binding</keyword>
<dbReference type="SUPFAM" id="SSF48498">
    <property type="entry name" value="Tetracyclin repressor-like, C-terminal domain"/>
    <property type="match status" value="1"/>
</dbReference>
<dbReference type="PANTHER" id="PTHR47506:SF1">
    <property type="entry name" value="HTH-TYPE TRANSCRIPTIONAL REGULATOR YJDC"/>
    <property type="match status" value="1"/>
</dbReference>
<dbReference type="Gene3D" id="1.10.10.60">
    <property type="entry name" value="Homeodomain-like"/>
    <property type="match status" value="1"/>
</dbReference>
<dbReference type="InterPro" id="IPR036271">
    <property type="entry name" value="Tet_transcr_reg_TetR-rel_C_sf"/>
</dbReference>
<comment type="caution">
    <text evidence="6">The sequence shown here is derived from an EMBL/GenBank/DDBJ whole genome shotgun (WGS) entry which is preliminary data.</text>
</comment>
<dbReference type="PRINTS" id="PR00455">
    <property type="entry name" value="HTHTETR"/>
</dbReference>
<dbReference type="InterPro" id="IPR001647">
    <property type="entry name" value="HTH_TetR"/>
</dbReference>
<feature type="DNA-binding region" description="H-T-H motif" evidence="4">
    <location>
        <begin position="23"/>
        <end position="42"/>
    </location>
</feature>
<dbReference type="EMBL" id="BAAADO010000003">
    <property type="protein sequence ID" value="GAA0492842.1"/>
    <property type="molecule type" value="Genomic_DNA"/>
</dbReference>
<accession>A0ABN1B952</accession>
<evidence type="ECO:0000256" key="3">
    <source>
        <dbReference type="ARBA" id="ARBA00023163"/>
    </source>
</evidence>